<keyword evidence="5 6" id="KW-0472">Membrane</keyword>
<evidence type="ECO:0000256" key="4">
    <source>
        <dbReference type="ARBA" id="ARBA00022989"/>
    </source>
</evidence>
<name>A0A0K2SIW1_LIMPI</name>
<dbReference type="Pfam" id="PF01810">
    <property type="entry name" value="LysE"/>
    <property type="match status" value="1"/>
</dbReference>
<feature type="transmembrane region" description="Helical" evidence="6">
    <location>
        <begin position="68"/>
        <end position="88"/>
    </location>
</feature>
<dbReference type="OrthoDB" id="198428at2"/>
<evidence type="ECO:0000256" key="6">
    <source>
        <dbReference type="SAM" id="Phobius"/>
    </source>
</evidence>
<organism evidence="7 8">
    <name type="scientific">Limnochorda pilosa</name>
    <dbReference type="NCBI Taxonomy" id="1555112"/>
    <lineage>
        <taxon>Bacteria</taxon>
        <taxon>Bacillati</taxon>
        <taxon>Bacillota</taxon>
        <taxon>Limnochordia</taxon>
        <taxon>Limnochordales</taxon>
        <taxon>Limnochordaceae</taxon>
        <taxon>Limnochorda</taxon>
    </lineage>
</organism>
<evidence type="ECO:0000313" key="8">
    <source>
        <dbReference type="Proteomes" id="UP000065807"/>
    </source>
</evidence>
<evidence type="ECO:0000313" key="7">
    <source>
        <dbReference type="EMBL" id="BAS26764.1"/>
    </source>
</evidence>
<accession>A0A0K2SIW1</accession>
<dbReference type="InterPro" id="IPR001123">
    <property type="entry name" value="LeuE-type"/>
</dbReference>
<protein>
    <submittedName>
        <fullName evidence="7">Lysine transporter LysE</fullName>
    </submittedName>
</protein>
<keyword evidence="4 6" id="KW-1133">Transmembrane helix</keyword>
<dbReference type="PANTHER" id="PTHR30086">
    <property type="entry name" value="ARGININE EXPORTER PROTEIN ARGO"/>
    <property type="match status" value="1"/>
</dbReference>
<feature type="transmembrane region" description="Helical" evidence="6">
    <location>
        <begin position="37"/>
        <end position="62"/>
    </location>
</feature>
<keyword evidence="3 6" id="KW-0812">Transmembrane</keyword>
<evidence type="ECO:0000256" key="3">
    <source>
        <dbReference type="ARBA" id="ARBA00022692"/>
    </source>
</evidence>
<keyword evidence="8" id="KW-1185">Reference proteome</keyword>
<dbReference type="GO" id="GO:0005886">
    <property type="term" value="C:plasma membrane"/>
    <property type="evidence" value="ECO:0007669"/>
    <property type="project" value="UniProtKB-SubCell"/>
</dbReference>
<evidence type="ECO:0000256" key="5">
    <source>
        <dbReference type="ARBA" id="ARBA00023136"/>
    </source>
</evidence>
<sequence>MLTTQFLLTSLIVVVMPGTGVLYTLSNGMARGGRAGIAAALGCTLGILPHLLASALGLSAIMHVSATVFSVVKYGGSAYLLFLAWQMWKETGALAIGHESTESSLVKVALRGVALNILNPKLTIFFLAFLPQFITPGVLSATRQLVGLSAVFMLMTLVVFCLYALLAGGARKALSAMPRSIRWIQRSFAVVFAGLAVELAFTRR</sequence>
<dbReference type="PATRIC" id="fig|1555112.3.peg.945"/>
<dbReference type="PANTHER" id="PTHR30086:SF14">
    <property type="entry name" value="HOMOSERINE_HOMOSERINE LACTONE EFFLUX PROTEIN"/>
    <property type="match status" value="1"/>
</dbReference>
<reference evidence="8" key="1">
    <citation type="submission" date="2015-07" db="EMBL/GenBank/DDBJ databases">
        <title>Complete genome sequence and phylogenetic analysis of Limnochorda pilosa.</title>
        <authorList>
            <person name="Watanabe M."/>
            <person name="Kojima H."/>
            <person name="Fukui M."/>
        </authorList>
    </citation>
    <scope>NUCLEOTIDE SEQUENCE [LARGE SCALE GENOMIC DNA]</scope>
    <source>
        <strain evidence="8">HC45</strain>
    </source>
</reference>
<dbReference type="KEGG" id="lpil:LIP_0907"/>
<dbReference type="AlphaFoldDB" id="A0A0K2SIW1"/>
<keyword evidence="2" id="KW-1003">Cell membrane</keyword>
<evidence type="ECO:0000256" key="1">
    <source>
        <dbReference type="ARBA" id="ARBA00004651"/>
    </source>
</evidence>
<feature type="transmembrane region" description="Helical" evidence="6">
    <location>
        <begin position="150"/>
        <end position="171"/>
    </location>
</feature>
<dbReference type="Proteomes" id="UP000065807">
    <property type="component" value="Chromosome"/>
</dbReference>
<feature type="transmembrane region" description="Helical" evidence="6">
    <location>
        <begin position="183"/>
        <end position="201"/>
    </location>
</feature>
<dbReference type="STRING" id="1555112.LIP_0907"/>
<evidence type="ECO:0000256" key="2">
    <source>
        <dbReference type="ARBA" id="ARBA00022475"/>
    </source>
</evidence>
<comment type="subcellular location">
    <subcellularLocation>
        <location evidence="1">Cell membrane</location>
        <topology evidence="1">Multi-pass membrane protein</topology>
    </subcellularLocation>
</comment>
<dbReference type="GO" id="GO:0042970">
    <property type="term" value="F:homoserine transmembrane transporter activity"/>
    <property type="evidence" value="ECO:0007669"/>
    <property type="project" value="TreeGrafter"/>
</dbReference>
<feature type="transmembrane region" description="Helical" evidence="6">
    <location>
        <begin position="6"/>
        <end position="25"/>
    </location>
</feature>
<dbReference type="EMBL" id="AP014924">
    <property type="protein sequence ID" value="BAS26764.1"/>
    <property type="molecule type" value="Genomic_DNA"/>
</dbReference>
<reference evidence="8" key="2">
    <citation type="journal article" date="2016" name="Int. J. Syst. Evol. Microbiol.">
        <title>Complete genome sequence and cell structure of Limnochorda pilosa, a Gram-negative spore-former within the phylum Firmicutes.</title>
        <authorList>
            <person name="Watanabe M."/>
            <person name="Kojima H."/>
            <person name="Fukui M."/>
        </authorList>
    </citation>
    <scope>NUCLEOTIDE SEQUENCE [LARGE SCALE GENOMIC DNA]</scope>
    <source>
        <strain evidence="8">HC45</strain>
    </source>
</reference>
<dbReference type="PIRSF" id="PIRSF006324">
    <property type="entry name" value="LeuE"/>
    <property type="match status" value="1"/>
</dbReference>
<proteinExistence type="predicted"/>
<gene>
    <name evidence="7" type="ORF">LIP_0907</name>
</gene>
<dbReference type="RefSeq" id="WP_068134790.1">
    <property type="nucleotide sequence ID" value="NZ_AP014924.1"/>
</dbReference>